<dbReference type="PANTHER" id="PTHR40061:SF2">
    <property type="entry name" value="PRC-BARREL DOMAIN-CONTAINING PROTEIN"/>
    <property type="match status" value="1"/>
</dbReference>
<keyword evidence="5" id="KW-1185">Reference proteome</keyword>
<dbReference type="eggNOG" id="COG1873">
    <property type="taxonomic scope" value="Bacteria"/>
</dbReference>
<name>A0A0A1S406_PARSO</name>
<evidence type="ECO:0000313" key="3">
    <source>
        <dbReference type="EMBL" id="CEO32329.1"/>
    </source>
</evidence>
<dbReference type="OrthoDB" id="6024937at2"/>
<evidence type="ECO:0000313" key="2">
    <source>
        <dbReference type="EMBL" id="CEJ72804.1"/>
    </source>
</evidence>
<dbReference type="GeneID" id="97536567"/>
<dbReference type="Gene3D" id="2.30.30.240">
    <property type="entry name" value="PRC-barrel domain"/>
    <property type="match status" value="1"/>
</dbReference>
<organism evidence="4 6">
    <name type="scientific">Paraclostridium sordellii</name>
    <name type="common">Clostridium sordellii</name>
    <dbReference type="NCBI Taxonomy" id="1505"/>
    <lineage>
        <taxon>Bacteria</taxon>
        <taxon>Bacillati</taxon>
        <taxon>Bacillota</taxon>
        <taxon>Clostridia</taxon>
        <taxon>Peptostreptococcales</taxon>
        <taxon>Peptostreptococcaceae</taxon>
        <taxon>Paraclostridium</taxon>
    </lineage>
</organism>
<evidence type="ECO:0000313" key="5">
    <source>
        <dbReference type="Proteomes" id="UP000032811"/>
    </source>
</evidence>
<sequence length="81" mass="9110">MNLSEVAGKEIVNLVTGERLGVVGECDLIIEDTTGKILALLIPRERGFFGFRKDKSVLEVPWRNVKKIGNDMIIIEYDGIY</sequence>
<dbReference type="InterPro" id="IPR014238">
    <property type="entry name" value="Spore_YlmC/YmxH"/>
</dbReference>
<gene>
    <name evidence="2" type="ORF">ATCC9714_06921</name>
    <name evidence="4" type="ORF">R28058_03091</name>
    <name evidence="3" type="ORF">UMC4404_03091</name>
</gene>
<dbReference type="EMBL" id="CDNY01000003">
    <property type="protein sequence ID" value="CEO32329.1"/>
    <property type="molecule type" value="Genomic_DNA"/>
</dbReference>
<dbReference type="EMBL" id="CEKZ01000003">
    <property type="protein sequence ID" value="CEQ02576.1"/>
    <property type="molecule type" value="Genomic_DNA"/>
</dbReference>
<evidence type="ECO:0000313" key="7">
    <source>
        <dbReference type="Proteomes" id="UP000049685"/>
    </source>
</evidence>
<dbReference type="Proteomes" id="UP000049685">
    <property type="component" value="Unassembled WGS sequence"/>
</dbReference>
<dbReference type="AlphaFoldDB" id="A0A0A1S406"/>
<dbReference type="Proteomes" id="UP000032811">
    <property type="component" value="Chromosome 1"/>
</dbReference>
<evidence type="ECO:0000313" key="6">
    <source>
        <dbReference type="Proteomes" id="UP000049127"/>
    </source>
</evidence>
<protein>
    <submittedName>
        <fullName evidence="4">Sporulation protein</fullName>
    </submittedName>
</protein>
<dbReference type="InterPro" id="IPR011033">
    <property type="entry name" value="PRC_barrel-like_sf"/>
</dbReference>
<accession>A0A0A1S406</accession>
<dbReference type="PATRIC" id="fig|1505.7.peg.618"/>
<dbReference type="NCBIfam" id="TIGR02888">
    <property type="entry name" value="spore_YlmC_YmxH"/>
    <property type="match status" value="1"/>
</dbReference>
<dbReference type="SUPFAM" id="SSF50346">
    <property type="entry name" value="PRC-barrel domain"/>
    <property type="match status" value="1"/>
</dbReference>
<evidence type="ECO:0000313" key="4">
    <source>
        <dbReference type="EMBL" id="CEQ02576.1"/>
    </source>
</evidence>
<dbReference type="RefSeq" id="WP_021125213.1">
    <property type="nucleotide sequence ID" value="NZ_BDJI01000002.1"/>
</dbReference>
<dbReference type="EMBL" id="LN679998">
    <property type="protein sequence ID" value="CEJ72804.1"/>
    <property type="molecule type" value="Genomic_DNA"/>
</dbReference>
<feature type="domain" description="PRC-barrel" evidence="1">
    <location>
        <begin position="2"/>
        <end position="77"/>
    </location>
</feature>
<reference evidence="6 7" key="2">
    <citation type="submission" date="2015-01" db="EMBL/GenBank/DDBJ databases">
        <authorList>
            <person name="Aslett A.Martin."/>
            <person name="De Silva Nishadi"/>
        </authorList>
    </citation>
    <scope>NUCLEOTIDE SEQUENCE [LARGE SCALE GENOMIC DNA]</scope>
    <source>
        <strain evidence="4 6">R28058</strain>
        <strain evidence="7">UMC4404</strain>
    </source>
</reference>
<reference evidence="2 5" key="1">
    <citation type="submission" date="2014-11" db="EMBL/GenBank/DDBJ databases">
        <authorList>
            <person name="Aslett M.A."/>
            <person name="De Silva N."/>
        </authorList>
    </citation>
    <scope>NUCLEOTIDE SEQUENCE [LARGE SCALE GENOMIC DNA]</scope>
    <source>
        <strain evidence="2 5">ATCC9714</strain>
        <strain evidence="3">UMC4404</strain>
    </source>
</reference>
<dbReference type="InterPro" id="IPR027275">
    <property type="entry name" value="PRC-brl_dom"/>
</dbReference>
<dbReference type="Pfam" id="PF05239">
    <property type="entry name" value="PRC"/>
    <property type="match status" value="1"/>
</dbReference>
<dbReference type="KEGG" id="psor:RSJ16_04360"/>
<evidence type="ECO:0000259" key="1">
    <source>
        <dbReference type="Pfam" id="PF05239"/>
    </source>
</evidence>
<dbReference type="Proteomes" id="UP000049127">
    <property type="component" value="Unassembled WGS sequence"/>
</dbReference>
<dbReference type="PANTHER" id="PTHR40061">
    <property type="entry name" value="SPORULATION PROTEIN YLMC-RELATED"/>
    <property type="match status" value="1"/>
</dbReference>
<proteinExistence type="predicted"/>